<reference evidence="2 3" key="1">
    <citation type="journal article" date="2013" name="BMC Genomics">
        <title>The miniature genome of a carnivorous plant Genlisea aurea contains a low number of genes and short non-coding sequences.</title>
        <authorList>
            <person name="Leushkin E.V."/>
            <person name="Sutormin R.A."/>
            <person name="Nabieva E.R."/>
            <person name="Penin A.A."/>
            <person name="Kondrashov A.S."/>
            <person name="Logacheva M.D."/>
        </authorList>
    </citation>
    <scope>NUCLEOTIDE SEQUENCE [LARGE SCALE GENOMIC DNA]</scope>
</reference>
<evidence type="ECO:0000313" key="2">
    <source>
        <dbReference type="EMBL" id="EPS66465.1"/>
    </source>
</evidence>
<organism evidence="2 3">
    <name type="scientific">Genlisea aurea</name>
    <dbReference type="NCBI Taxonomy" id="192259"/>
    <lineage>
        <taxon>Eukaryota</taxon>
        <taxon>Viridiplantae</taxon>
        <taxon>Streptophyta</taxon>
        <taxon>Embryophyta</taxon>
        <taxon>Tracheophyta</taxon>
        <taxon>Spermatophyta</taxon>
        <taxon>Magnoliopsida</taxon>
        <taxon>eudicotyledons</taxon>
        <taxon>Gunneridae</taxon>
        <taxon>Pentapetalae</taxon>
        <taxon>asterids</taxon>
        <taxon>lamiids</taxon>
        <taxon>Lamiales</taxon>
        <taxon>Lentibulariaceae</taxon>
        <taxon>Genlisea</taxon>
    </lineage>
</organism>
<keyword evidence="1" id="KW-0732">Signal</keyword>
<dbReference type="Proteomes" id="UP000015453">
    <property type="component" value="Unassembled WGS sequence"/>
</dbReference>
<name>S8CIC5_9LAMI</name>
<proteinExistence type="predicted"/>
<dbReference type="EMBL" id="AUSU01003669">
    <property type="protein sequence ID" value="EPS66465.1"/>
    <property type="molecule type" value="Genomic_DNA"/>
</dbReference>
<protein>
    <recommendedName>
        <fullName evidence="4">Secreted protein</fullName>
    </recommendedName>
</protein>
<evidence type="ECO:0000313" key="3">
    <source>
        <dbReference type="Proteomes" id="UP000015453"/>
    </source>
</evidence>
<sequence length="129" mass="13906">MAMPATAEAATAATARIVFRLVLLPLSSSSLTANFWPEGSTAEALTGETTFLLPAEWEQLRNAAPIVREAMGWTIRNFASSGWGFCSGDGIYGGENSIPASLILRLGYRPVEECHVLWALSEALPFVFL</sequence>
<evidence type="ECO:0008006" key="4">
    <source>
        <dbReference type="Google" id="ProtNLM"/>
    </source>
</evidence>
<dbReference type="AlphaFoldDB" id="S8CIC5"/>
<accession>S8CIC5</accession>
<feature type="signal peptide" evidence="1">
    <location>
        <begin position="1"/>
        <end position="29"/>
    </location>
</feature>
<comment type="caution">
    <text evidence="2">The sequence shown here is derived from an EMBL/GenBank/DDBJ whole genome shotgun (WGS) entry which is preliminary data.</text>
</comment>
<feature type="chain" id="PRO_5004561935" description="Secreted protein" evidence="1">
    <location>
        <begin position="30"/>
        <end position="129"/>
    </location>
</feature>
<keyword evidence="3" id="KW-1185">Reference proteome</keyword>
<gene>
    <name evidence="2" type="ORF">M569_08313</name>
</gene>
<evidence type="ECO:0000256" key="1">
    <source>
        <dbReference type="SAM" id="SignalP"/>
    </source>
</evidence>